<reference evidence="3 4" key="1">
    <citation type="submission" date="2024-09" db="EMBL/GenBank/DDBJ databases">
        <authorList>
            <consortium name="All-Russian atlas of soil microorganisms"/>
            <consortium name="as a basis for the search for new antimicrobial producers and enzymes with unique properties"/>
            <person name="Sokolova E.A."/>
            <person name="Voronina E.N."/>
        </authorList>
    </citation>
    <scope>NUCLEOTIDE SEQUENCE [LARGE SCALE GENOMIC DNA]</scope>
    <source>
        <strain evidence="3 4">AF-22b-331.1</strain>
    </source>
</reference>
<dbReference type="CDD" id="cd07996">
    <property type="entry name" value="WGR_MMR_like"/>
    <property type="match status" value="1"/>
</dbReference>
<name>A0ABW7D3S0_9GAMM</name>
<protein>
    <submittedName>
        <fullName evidence="3">DUF4132 domain-containing protein</fullName>
    </submittedName>
</protein>
<proteinExistence type="predicted"/>
<dbReference type="Proteomes" id="UP001605261">
    <property type="component" value="Unassembled WGS sequence"/>
</dbReference>
<gene>
    <name evidence="3" type="ORF">ACEU0G_001782</name>
</gene>
<dbReference type="InterPro" id="IPR049809">
    <property type="entry name" value="YehF/YfeS-like_WGR"/>
</dbReference>
<dbReference type="RefSeq" id="WP_394164741.1">
    <property type="nucleotide sequence ID" value="NZ_JBHGCJ010000021.1"/>
</dbReference>
<dbReference type="PROSITE" id="PS51977">
    <property type="entry name" value="WGR"/>
    <property type="match status" value="1"/>
</dbReference>
<keyword evidence="4" id="KW-1185">Reference proteome</keyword>
<accession>A0ABW7D3S0</accession>
<evidence type="ECO:0000313" key="3">
    <source>
        <dbReference type="EMBL" id="MFG6111446.1"/>
    </source>
</evidence>
<dbReference type="EMBL" id="JBHGCJ010000021">
    <property type="protein sequence ID" value="MFG6111446.1"/>
    <property type="molecule type" value="Genomic_DNA"/>
</dbReference>
<feature type="region of interest" description="Disordered" evidence="1">
    <location>
        <begin position="83"/>
        <end position="113"/>
    </location>
</feature>
<dbReference type="Gene3D" id="2.20.140.10">
    <property type="entry name" value="WGR domain"/>
    <property type="match status" value="1"/>
</dbReference>
<evidence type="ECO:0000256" key="1">
    <source>
        <dbReference type="SAM" id="MobiDB-lite"/>
    </source>
</evidence>
<dbReference type="InterPro" id="IPR036930">
    <property type="entry name" value="WGR_dom_sf"/>
</dbReference>
<evidence type="ECO:0000259" key="2">
    <source>
        <dbReference type="PROSITE" id="PS51977"/>
    </source>
</evidence>
<organism evidence="3 4">
    <name type="scientific">Stenotrophomonas nematodicola</name>
    <dbReference type="NCBI Taxonomy" id="2656746"/>
    <lineage>
        <taxon>Bacteria</taxon>
        <taxon>Pseudomonadati</taxon>
        <taxon>Pseudomonadota</taxon>
        <taxon>Gammaproteobacteria</taxon>
        <taxon>Lysobacterales</taxon>
        <taxon>Lysobacteraceae</taxon>
        <taxon>Stenotrophomonas</taxon>
    </lineage>
</organism>
<dbReference type="Pfam" id="PF05406">
    <property type="entry name" value="WGR"/>
    <property type="match status" value="1"/>
</dbReference>
<feature type="domain" description="WGR" evidence="2">
    <location>
        <begin position="1"/>
        <end position="78"/>
    </location>
</feature>
<dbReference type="SUPFAM" id="SSF142921">
    <property type="entry name" value="WGR domain-like"/>
    <property type="match status" value="1"/>
</dbReference>
<dbReference type="InterPro" id="IPR036388">
    <property type="entry name" value="WH-like_DNA-bd_sf"/>
</dbReference>
<dbReference type="Pfam" id="PF13569">
    <property type="entry name" value="DUF4132"/>
    <property type="match status" value="1"/>
</dbReference>
<sequence>MRRFELVEGTASKFWEVEQDGSDLNVRWGRIGTQGQSQTKSFADAAKAASALTRLVNEKTGKGYSETGATAAPAITATAPATAAPRAAKAPQPAAAAPANAPAPSAAPTPVANADEEAATAFEHIRQALLTGALAPGESLTVTGLRRRAGVSEVGAQLAYAALRDAGMVSRWSTQIAKDAPAAAANPGADCFTAVPVAAADLPHDPNLPPWLAQGAPVRITPQHLALMYASRRFPARLPAHDPAALWQAFATQLNVDVDEVRSDPALLPALRRMVERLRAQVPAPDRDADLMLLVIALNNHYGHEALFADTVHWLVASHGLEQVVAMLLDAQHIQIASEYDHSTQRHTLRFHGQVDEPFGSRWSAPLGAAEDALRSHLSVADEAVWQACVERIGGHLPHVVACRQPALLLLLPDAPALAHALLLAPGAAAALHESAHWLMTIATDPAACAVAMRLRPNEKFWNHARFAATVLVERGVAALPLLAPGAIVEEAGDALAHIGLPDAVDALARAASSSKHALARLGLAVNRWPEAALVAISRVVAAGGKDAGLLTPTLVQLLRAMGERVVAVEPWIEPAALAVIQRQRALLGGPQETAGHDELPPVLAAAPWRQPRTRQAQAVLDVPLLPVEPVEHWAPGTRDAAMQLGNWQAQRMQECRQQPTRAADEIGFTLRDEELKALNAQAAAAIVARDTAQLVSLWRDMVAVRRRSQYYWFCLYPEYIDALPEGMAAPFWNAIAGETESGSISRMVASHGLAVLPALITMVRSKPTDCMADALHVGAVELALPAARAFARLKTVRDIGRQWLLTYPEHAAAGLLPVAFGKAGELRDSAGAGVRLLAAQGHEAVLREVAARHGRDDVMQALQQVLDDDPLQRYPTRRSKLPEFWAPSGWRRPLLHNGKALGEEAIDLLGEMLTFPTNEEVYAGIGQVIAACRPDSLADFAWDLFGAWLNAGGSGKESWVLTAQGLLGNDDTARRLTPFIRTWPGEAAHARAVLGLDVLATIGTDVALMQINGIAQKIKFKGLQDKAREKIAAIAEARQLTTEELEDRLAPDLDLDEHGTLRLEFGPRAFKVGFDEALKPYVREILASGDGPRLEDLPKPKKSDDPALAKASVERFKTLKKDVRTIASQQVLRLELAMCARRRWTPALYRAFLVEHPLLRHLVQRLVWGVYAVSDGQSHGGTLQACFRVAEDGSFTDANDDPFDLPEGEAVRIGVPHALELSAADAAAFGQVLADYELLQPFAQIGRDTYTLRADEHPQDKLLRWKGAKVPTGRVLGLVNKGWRRGMAQDGGGIWYFTKPLANGKVIELLLDPGIIVGMVNEYPEQELGDVQFGSPGAWGDMQQADPLSGLDPIAASELIRDLEALRA</sequence>
<dbReference type="InterPro" id="IPR008893">
    <property type="entry name" value="WGR_domain"/>
</dbReference>
<dbReference type="Gene3D" id="1.10.10.10">
    <property type="entry name" value="Winged helix-like DNA-binding domain superfamily/Winged helix DNA-binding domain"/>
    <property type="match status" value="1"/>
</dbReference>
<dbReference type="InterPro" id="IPR025406">
    <property type="entry name" value="DUF4132"/>
</dbReference>
<evidence type="ECO:0000313" key="4">
    <source>
        <dbReference type="Proteomes" id="UP001605261"/>
    </source>
</evidence>
<comment type="caution">
    <text evidence="3">The sequence shown here is derived from an EMBL/GenBank/DDBJ whole genome shotgun (WGS) entry which is preliminary data.</text>
</comment>
<dbReference type="SMART" id="SM00773">
    <property type="entry name" value="WGR"/>
    <property type="match status" value="1"/>
</dbReference>